<name>A0AAE0T9L2_9BIVA</name>
<evidence type="ECO:0000313" key="1">
    <source>
        <dbReference type="EMBL" id="KAK3606305.1"/>
    </source>
</evidence>
<keyword evidence="2" id="KW-1185">Reference proteome</keyword>
<dbReference type="AlphaFoldDB" id="A0AAE0T9L2"/>
<reference evidence="1" key="3">
    <citation type="submission" date="2023-05" db="EMBL/GenBank/DDBJ databases">
        <authorList>
            <person name="Smith C.H."/>
        </authorList>
    </citation>
    <scope>NUCLEOTIDE SEQUENCE</scope>
    <source>
        <strain evidence="1">CHS0354</strain>
        <tissue evidence="1">Mantle</tissue>
    </source>
</reference>
<dbReference type="Proteomes" id="UP001195483">
    <property type="component" value="Unassembled WGS sequence"/>
</dbReference>
<sequence length="102" mass="11882">MLSIYCWFDWDDSTTSVNSLNIIKEPRKPWTEYIPGEKVLAKLPQFGLWHGVIVEIGESKQELTKRMNERQKVQAGQSQTVKEIEDNSSSGNFYFKKFFSCI</sequence>
<dbReference type="EMBL" id="JAEAOA010002352">
    <property type="protein sequence ID" value="KAK3606305.1"/>
    <property type="molecule type" value="Genomic_DNA"/>
</dbReference>
<proteinExistence type="predicted"/>
<organism evidence="1 2">
    <name type="scientific">Potamilus streckersoni</name>
    <dbReference type="NCBI Taxonomy" id="2493646"/>
    <lineage>
        <taxon>Eukaryota</taxon>
        <taxon>Metazoa</taxon>
        <taxon>Spiralia</taxon>
        <taxon>Lophotrochozoa</taxon>
        <taxon>Mollusca</taxon>
        <taxon>Bivalvia</taxon>
        <taxon>Autobranchia</taxon>
        <taxon>Heteroconchia</taxon>
        <taxon>Palaeoheterodonta</taxon>
        <taxon>Unionida</taxon>
        <taxon>Unionoidea</taxon>
        <taxon>Unionidae</taxon>
        <taxon>Ambleminae</taxon>
        <taxon>Lampsilini</taxon>
        <taxon>Potamilus</taxon>
    </lineage>
</organism>
<evidence type="ECO:0000313" key="2">
    <source>
        <dbReference type="Proteomes" id="UP001195483"/>
    </source>
</evidence>
<accession>A0AAE0T9L2</accession>
<protein>
    <submittedName>
        <fullName evidence="1">Uncharacterized protein</fullName>
    </submittedName>
</protein>
<reference evidence="1" key="1">
    <citation type="journal article" date="2021" name="Genome Biol. Evol.">
        <title>A High-Quality Reference Genome for a Parasitic Bivalve with Doubly Uniparental Inheritance (Bivalvia: Unionida).</title>
        <authorList>
            <person name="Smith C.H."/>
        </authorList>
    </citation>
    <scope>NUCLEOTIDE SEQUENCE</scope>
    <source>
        <strain evidence="1">CHS0354</strain>
    </source>
</reference>
<comment type="caution">
    <text evidence="1">The sequence shown here is derived from an EMBL/GenBank/DDBJ whole genome shotgun (WGS) entry which is preliminary data.</text>
</comment>
<gene>
    <name evidence="1" type="ORF">CHS0354_041934</name>
</gene>
<reference evidence="1" key="2">
    <citation type="journal article" date="2021" name="Genome Biol. Evol.">
        <title>Developing a high-quality reference genome for a parasitic bivalve with doubly uniparental inheritance (Bivalvia: Unionida).</title>
        <authorList>
            <person name="Smith C.H."/>
        </authorList>
    </citation>
    <scope>NUCLEOTIDE SEQUENCE</scope>
    <source>
        <strain evidence="1">CHS0354</strain>
        <tissue evidence="1">Mantle</tissue>
    </source>
</reference>